<evidence type="ECO:0000313" key="1">
    <source>
        <dbReference type="EMBL" id="ABE54062.1"/>
    </source>
</evidence>
<dbReference type="EMBL" id="CP000302">
    <property type="protein sequence ID" value="ABE54062.1"/>
    <property type="molecule type" value="Genomic_DNA"/>
</dbReference>
<gene>
    <name evidence="1" type="ordered locus">Sden_0772</name>
</gene>
<dbReference type="eggNOG" id="ENOG50335AU">
    <property type="taxonomic scope" value="Bacteria"/>
</dbReference>
<dbReference type="AlphaFoldDB" id="Q12R64"/>
<keyword evidence="2" id="KW-1185">Reference proteome</keyword>
<dbReference type="HOGENOM" id="CLU_2221432_0_0_6"/>
<evidence type="ECO:0000313" key="2">
    <source>
        <dbReference type="Proteomes" id="UP000001982"/>
    </source>
</evidence>
<dbReference type="STRING" id="318161.Sden_0772"/>
<proteinExistence type="predicted"/>
<name>Q12R64_SHEDO</name>
<dbReference type="KEGG" id="sdn:Sden_0772"/>
<sequence length="119" mass="14115">MITPNDFIETKAPQLAYYGKAFLDNQLDYEEVKLYMWDVLEEWQCVNYAHQSQFTELTAIQTNTETDTEKVFWHLLHCFDTWSEMMIRGNQYLRQQVNECCDYINLGGEMPLNCVGVRP</sequence>
<dbReference type="Proteomes" id="UP000001982">
    <property type="component" value="Chromosome"/>
</dbReference>
<organism evidence="1 2">
    <name type="scientific">Shewanella denitrificans (strain OS217 / ATCC BAA-1090 / DSM 15013)</name>
    <dbReference type="NCBI Taxonomy" id="318161"/>
    <lineage>
        <taxon>Bacteria</taxon>
        <taxon>Pseudomonadati</taxon>
        <taxon>Pseudomonadota</taxon>
        <taxon>Gammaproteobacteria</taxon>
        <taxon>Alteromonadales</taxon>
        <taxon>Shewanellaceae</taxon>
        <taxon>Shewanella</taxon>
    </lineage>
</organism>
<reference evidence="1 2" key="1">
    <citation type="submission" date="2006-03" db="EMBL/GenBank/DDBJ databases">
        <title>Complete sequence of Shewanella denitrificans OS217.</title>
        <authorList>
            <consortium name="US DOE Joint Genome Institute"/>
            <person name="Copeland A."/>
            <person name="Lucas S."/>
            <person name="Lapidus A."/>
            <person name="Barry K."/>
            <person name="Detter J.C."/>
            <person name="Glavina del Rio T."/>
            <person name="Hammon N."/>
            <person name="Israni S."/>
            <person name="Dalin E."/>
            <person name="Tice H."/>
            <person name="Pitluck S."/>
            <person name="Brettin T."/>
            <person name="Bruce D."/>
            <person name="Han C."/>
            <person name="Tapia R."/>
            <person name="Gilna P."/>
            <person name="Kiss H."/>
            <person name="Schmutz J."/>
            <person name="Larimer F."/>
            <person name="Land M."/>
            <person name="Hauser L."/>
            <person name="Kyrpides N."/>
            <person name="Lykidis A."/>
            <person name="Richardson P."/>
        </authorList>
    </citation>
    <scope>NUCLEOTIDE SEQUENCE [LARGE SCALE GENOMIC DNA]</scope>
    <source>
        <strain evidence="2">OS217 / ATCC BAA-1090 / DSM 15013</strain>
    </source>
</reference>
<accession>Q12R64</accession>
<protein>
    <submittedName>
        <fullName evidence="1">Uncharacterized protein</fullName>
    </submittedName>
</protein>